<evidence type="ECO:0000256" key="10">
    <source>
        <dbReference type="SAM" id="SignalP"/>
    </source>
</evidence>
<evidence type="ECO:0000256" key="3">
    <source>
        <dbReference type="ARBA" id="ARBA00007106"/>
    </source>
</evidence>
<dbReference type="PROSITE" id="PS51257">
    <property type="entry name" value="PROKAR_LIPOPROTEIN"/>
    <property type="match status" value="1"/>
</dbReference>
<sequence length="256" mass="28053">MWRIYTLAFVLLALTSCSEENADTATIQESEATDDTVFYVSLNEAIHQGQYDGVMQVRELKEQGSMGVGSTARLAEEIVLLDGIAYGIPADGKAYELPDTAQVAYAAAKAFELDEEMTISQAMGQEEVEAYLDSARKKNVFAAIKVSGRFPSIRYRSFHPQEKPYQSTDEVPNVVFTRSGIAGTMVGFFTPKSADVLNSPVYHFHFISEDKSTGGHVLDFTLADANVEIDYASQLKVQLPDPALLQNVDLNTAASE</sequence>
<name>A0A3D8LCB8_9BACT</name>
<dbReference type="OrthoDB" id="8612680at2"/>
<dbReference type="InterPro" id="IPR005128">
    <property type="entry name" value="Acetolactate_a_deCO2ase"/>
</dbReference>
<proteinExistence type="inferred from homology"/>
<keyword evidence="10" id="KW-0732">Signal</keyword>
<evidence type="ECO:0000256" key="8">
    <source>
        <dbReference type="ARBA" id="ARBA00023239"/>
    </source>
</evidence>
<keyword evidence="7 9" id="KW-0005">Acetoin biosynthesis</keyword>
<evidence type="ECO:0000256" key="6">
    <source>
        <dbReference type="ARBA" id="ARBA00022793"/>
    </source>
</evidence>
<dbReference type="PANTHER" id="PTHR35524:SF1">
    <property type="entry name" value="ALPHA-ACETOLACTATE DECARBOXYLASE"/>
    <property type="match status" value="1"/>
</dbReference>
<dbReference type="GO" id="GO:0045151">
    <property type="term" value="P:acetoin biosynthetic process"/>
    <property type="evidence" value="ECO:0007669"/>
    <property type="project" value="UniProtKB-UniRule"/>
</dbReference>
<dbReference type="Gene3D" id="3.30.1330.80">
    <property type="entry name" value="Hypothetical protein, similar to alpha- acetolactate decarboxylase, domain 2"/>
    <property type="match status" value="2"/>
</dbReference>
<evidence type="ECO:0000256" key="2">
    <source>
        <dbReference type="ARBA" id="ARBA00005170"/>
    </source>
</evidence>
<keyword evidence="8 9" id="KW-0456">Lyase</keyword>
<dbReference type="Pfam" id="PF03306">
    <property type="entry name" value="AAL_decarboxy"/>
    <property type="match status" value="1"/>
</dbReference>
<accession>A0A3D8LCB8</accession>
<reference evidence="12" key="1">
    <citation type="submission" date="2018-08" db="EMBL/GenBank/DDBJ databases">
        <authorList>
            <person name="Liu Z.-W."/>
            <person name="Du Z.-J."/>
        </authorList>
    </citation>
    <scope>NUCLEOTIDE SEQUENCE [LARGE SCALE GENOMIC DNA]</scope>
    <source>
        <strain evidence="12">H4X</strain>
    </source>
</reference>
<evidence type="ECO:0000256" key="7">
    <source>
        <dbReference type="ARBA" id="ARBA00023061"/>
    </source>
</evidence>
<organism evidence="11 12">
    <name type="scientific">Pontibacter diazotrophicus</name>
    <dbReference type="NCBI Taxonomy" id="1400979"/>
    <lineage>
        <taxon>Bacteria</taxon>
        <taxon>Pseudomonadati</taxon>
        <taxon>Bacteroidota</taxon>
        <taxon>Cytophagia</taxon>
        <taxon>Cytophagales</taxon>
        <taxon>Hymenobacteraceae</taxon>
        <taxon>Pontibacter</taxon>
    </lineage>
</organism>
<feature type="signal peptide" evidence="10">
    <location>
        <begin position="1"/>
        <end position="22"/>
    </location>
</feature>
<keyword evidence="6 9" id="KW-0210">Decarboxylase</keyword>
<dbReference type="EMBL" id="QRGR01000010">
    <property type="protein sequence ID" value="RDV15058.1"/>
    <property type="molecule type" value="Genomic_DNA"/>
</dbReference>
<dbReference type="AlphaFoldDB" id="A0A3D8LCB8"/>
<evidence type="ECO:0000313" key="12">
    <source>
        <dbReference type="Proteomes" id="UP000256708"/>
    </source>
</evidence>
<gene>
    <name evidence="11" type="primary">budA</name>
    <name evidence="11" type="ORF">DXT99_10300</name>
</gene>
<evidence type="ECO:0000313" key="11">
    <source>
        <dbReference type="EMBL" id="RDV15058.1"/>
    </source>
</evidence>
<evidence type="ECO:0000256" key="9">
    <source>
        <dbReference type="PIRNR" id="PIRNR001332"/>
    </source>
</evidence>
<evidence type="ECO:0000256" key="1">
    <source>
        <dbReference type="ARBA" id="ARBA00001784"/>
    </source>
</evidence>
<dbReference type="Proteomes" id="UP000256708">
    <property type="component" value="Unassembled WGS sequence"/>
</dbReference>
<dbReference type="SUPFAM" id="SSF117856">
    <property type="entry name" value="AF0104/ALDC/Ptd012-like"/>
    <property type="match status" value="1"/>
</dbReference>
<dbReference type="PIRSF" id="PIRSF001332">
    <property type="entry name" value="Acetolac_decarb"/>
    <property type="match status" value="1"/>
</dbReference>
<evidence type="ECO:0000256" key="5">
    <source>
        <dbReference type="ARBA" id="ARBA00020164"/>
    </source>
</evidence>
<dbReference type="GO" id="GO:0047605">
    <property type="term" value="F:acetolactate decarboxylase activity"/>
    <property type="evidence" value="ECO:0007669"/>
    <property type="project" value="UniProtKB-UniRule"/>
</dbReference>
<keyword evidence="12" id="KW-1185">Reference proteome</keyword>
<dbReference type="UniPathway" id="UPA00626">
    <property type="reaction ID" value="UER00678"/>
</dbReference>
<protein>
    <recommendedName>
        <fullName evidence="5 9">Alpha-acetolactate decarboxylase</fullName>
        <ecNumber evidence="4 9">4.1.1.5</ecNumber>
    </recommendedName>
</protein>
<dbReference type="RefSeq" id="WP_115565473.1">
    <property type="nucleotide sequence ID" value="NZ_QRGR01000010.1"/>
</dbReference>
<comment type="similarity">
    <text evidence="3 9">Belongs to the alpha-acetolactate decarboxylase family.</text>
</comment>
<dbReference type="EC" id="4.1.1.5" evidence="4 9"/>
<comment type="caution">
    <text evidence="11">The sequence shown here is derived from an EMBL/GenBank/DDBJ whole genome shotgun (WGS) entry which is preliminary data.</text>
</comment>
<dbReference type="NCBIfam" id="TIGR01252">
    <property type="entry name" value="acetolac_decarb"/>
    <property type="match status" value="1"/>
</dbReference>
<dbReference type="CDD" id="cd17299">
    <property type="entry name" value="acetolactate_decarboxylase"/>
    <property type="match status" value="1"/>
</dbReference>
<comment type="pathway">
    <text evidence="2 9">Polyol metabolism; (R,R)-butane-2,3-diol biosynthesis; (R,R)-butane-2,3-diol from pyruvate: step 2/3.</text>
</comment>
<evidence type="ECO:0000256" key="4">
    <source>
        <dbReference type="ARBA" id="ARBA00013204"/>
    </source>
</evidence>
<comment type="catalytic activity">
    <reaction evidence="1 9">
        <text>(2S)-2-acetolactate + H(+) = (R)-acetoin + CO2</text>
        <dbReference type="Rhea" id="RHEA:21580"/>
        <dbReference type="ChEBI" id="CHEBI:15378"/>
        <dbReference type="ChEBI" id="CHEBI:15686"/>
        <dbReference type="ChEBI" id="CHEBI:16526"/>
        <dbReference type="ChEBI" id="CHEBI:58476"/>
        <dbReference type="EC" id="4.1.1.5"/>
    </reaction>
</comment>
<feature type="chain" id="PRO_5017583062" description="Alpha-acetolactate decarboxylase" evidence="10">
    <location>
        <begin position="23"/>
        <end position="256"/>
    </location>
</feature>
<dbReference type="PANTHER" id="PTHR35524">
    <property type="entry name" value="ALPHA-ACETOLACTATE DECARBOXYLASE"/>
    <property type="match status" value="1"/>
</dbReference>